<comment type="function">
    <text evidence="3">Nucleoside triphosphate pyrophosphatase that hydrolyzes dTTP and UTP. May have a dual role in cell division arrest and in preventing the incorporation of modified nucleotides into cellular nucleic acids.</text>
</comment>
<dbReference type="PIRSF" id="PIRSF006305">
    <property type="entry name" value="Maf"/>
    <property type="match status" value="1"/>
</dbReference>
<dbReference type="NCBIfam" id="TIGR00172">
    <property type="entry name" value="maf"/>
    <property type="match status" value="1"/>
</dbReference>
<comment type="subcellular location">
    <subcellularLocation>
        <location evidence="3">Cytoplasm</location>
    </subcellularLocation>
</comment>
<organism evidence="4 5">
    <name type="scientific">Clostridium sporogenes</name>
    <dbReference type="NCBI Taxonomy" id="1509"/>
    <lineage>
        <taxon>Bacteria</taxon>
        <taxon>Bacillati</taxon>
        <taxon>Bacillota</taxon>
        <taxon>Clostridia</taxon>
        <taxon>Eubacteriales</taxon>
        <taxon>Clostridiaceae</taxon>
        <taxon>Clostridium</taxon>
    </lineage>
</organism>
<dbReference type="EMBL" id="CP009225">
    <property type="protein sequence ID" value="AKC63815.1"/>
    <property type="molecule type" value="Genomic_DNA"/>
</dbReference>
<dbReference type="NCBIfam" id="NF000867">
    <property type="entry name" value="PRK00078.1"/>
    <property type="match status" value="1"/>
</dbReference>
<accession>A0A7U4LP57</accession>
<dbReference type="GO" id="GO:0005737">
    <property type="term" value="C:cytoplasm"/>
    <property type="evidence" value="ECO:0007669"/>
    <property type="project" value="UniProtKB-SubCell"/>
</dbReference>
<protein>
    <recommendedName>
        <fullName evidence="3">dTTP/UTP pyrophosphatase</fullName>
        <shortName evidence="3">dTTPase/UTPase</shortName>
        <ecNumber evidence="3">3.6.1.9</ecNumber>
    </recommendedName>
    <alternativeName>
        <fullName evidence="3">Nucleoside triphosphate pyrophosphatase</fullName>
    </alternativeName>
    <alternativeName>
        <fullName evidence="3">Nucleotide pyrophosphatase</fullName>
        <shortName evidence="3">Nucleotide PPase</shortName>
    </alternativeName>
</protein>
<comment type="similarity">
    <text evidence="3">Belongs to the Maf family. YhdE subfamily.</text>
</comment>
<dbReference type="AlphaFoldDB" id="A0A7U4LP57"/>
<dbReference type="PANTHER" id="PTHR43213:SF5">
    <property type="entry name" value="BIFUNCTIONAL DTTP_UTP PYROPHOSPHATASE_METHYLTRANSFERASE PROTEIN-RELATED"/>
    <property type="match status" value="1"/>
</dbReference>
<dbReference type="KEGG" id="cld:CLSPO_c30960"/>
<dbReference type="HAMAP" id="MF_00528">
    <property type="entry name" value="Maf"/>
    <property type="match status" value="1"/>
</dbReference>
<evidence type="ECO:0000256" key="3">
    <source>
        <dbReference type="HAMAP-Rule" id="MF_00528"/>
    </source>
</evidence>
<evidence type="ECO:0000256" key="1">
    <source>
        <dbReference type="ARBA" id="ARBA00001968"/>
    </source>
</evidence>
<dbReference type="CDD" id="cd00555">
    <property type="entry name" value="Maf"/>
    <property type="match status" value="1"/>
</dbReference>
<comment type="catalytic activity">
    <reaction evidence="3">
        <text>UTP + H2O = UMP + diphosphate + H(+)</text>
        <dbReference type="Rhea" id="RHEA:29395"/>
        <dbReference type="ChEBI" id="CHEBI:15377"/>
        <dbReference type="ChEBI" id="CHEBI:15378"/>
        <dbReference type="ChEBI" id="CHEBI:33019"/>
        <dbReference type="ChEBI" id="CHEBI:46398"/>
        <dbReference type="ChEBI" id="CHEBI:57865"/>
        <dbReference type="EC" id="3.6.1.9"/>
    </reaction>
</comment>
<dbReference type="EC" id="3.6.1.9" evidence="3"/>
<evidence type="ECO:0000313" key="4">
    <source>
        <dbReference type="EMBL" id="AKC63815.1"/>
    </source>
</evidence>
<dbReference type="Pfam" id="PF02545">
    <property type="entry name" value="Maf"/>
    <property type="match status" value="1"/>
</dbReference>
<dbReference type="GO" id="GO:0009117">
    <property type="term" value="P:nucleotide metabolic process"/>
    <property type="evidence" value="ECO:0007669"/>
    <property type="project" value="UniProtKB-KW"/>
</dbReference>
<dbReference type="InterPro" id="IPR029001">
    <property type="entry name" value="ITPase-like_fam"/>
</dbReference>
<feature type="site" description="Important for substrate specificity" evidence="3">
    <location>
        <position position="77"/>
    </location>
</feature>
<dbReference type="Gene3D" id="3.90.950.10">
    <property type="match status" value="1"/>
</dbReference>
<dbReference type="GO" id="GO:0047429">
    <property type="term" value="F:nucleoside triphosphate diphosphatase activity"/>
    <property type="evidence" value="ECO:0007669"/>
    <property type="project" value="UniProtKB-EC"/>
</dbReference>
<feature type="site" description="Important for substrate specificity" evidence="3">
    <location>
        <position position="161"/>
    </location>
</feature>
<feature type="active site" description="Proton acceptor" evidence="3">
    <location>
        <position position="76"/>
    </location>
</feature>
<dbReference type="InterPro" id="IPR003697">
    <property type="entry name" value="Maf-like"/>
</dbReference>
<evidence type="ECO:0000313" key="5">
    <source>
        <dbReference type="Proteomes" id="UP000033052"/>
    </source>
</evidence>
<keyword evidence="2 3" id="KW-0378">Hydrolase</keyword>
<comment type="caution">
    <text evidence="3">Lacks conserved residue(s) required for the propagation of feature annotation.</text>
</comment>
<dbReference type="SUPFAM" id="SSF52972">
    <property type="entry name" value="ITPase-like"/>
    <property type="match status" value="1"/>
</dbReference>
<name>A0A7U4LP57_CLOSG</name>
<comment type="cofactor">
    <cofactor evidence="1 3">
        <name>a divalent metal cation</name>
        <dbReference type="ChEBI" id="CHEBI:60240"/>
    </cofactor>
</comment>
<comment type="catalytic activity">
    <reaction evidence="3">
        <text>dTTP + H2O = dTMP + diphosphate + H(+)</text>
        <dbReference type="Rhea" id="RHEA:28534"/>
        <dbReference type="ChEBI" id="CHEBI:15377"/>
        <dbReference type="ChEBI" id="CHEBI:15378"/>
        <dbReference type="ChEBI" id="CHEBI:33019"/>
        <dbReference type="ChEBI" id="CHEBI:37568"/>
        <dbReference type="ChEBI" id="CHEBI:63528"/>
        <dbReference type="EC" id="3.6.1.9"/>
    </reaction>
</comment>
<dbReference type="PANTHER" id="PTHR43213">
    <property type="entry name" value="BIFUNCTIONAL DTTP/UTP PYROPHOSPHATASE/METHYLTRANSFERASE PROTEIN-RELATED"/>
    <property type="match status" value="1"/>
</dbReference>
<keyword evidence="3" id="KW-0963">Cytoplasm</keyword>
<reference evidence="4 5" key="1">
    <citation type="journal article" date="2015" name="PLoS ONE">
        <title>A universal mariner transposon system for forward genetic studies in the genus clostridium.</title>
        <authorList>
            <person name="Zhang Y."/>
            <person name="Grosse-Honebrink A."/>
            <person name="Minton N.P."/>
        </authorList>
    </citation>
    <scope>NUCLEOTIDE SEQUENCE [LARGE SCALE GENOMIC DNA]</scope>
    <source>
        <strain evidence="4 5">NCIMB 10696</strain>
    </source>
</reference>
<dbReference type="Proteomes" id="UP000033052">
    <property type="component" value="Chromosome"/>
</dbReference>
<keyword evidence="3" id="KW-0546">Nucleotide metabolism</keyword>
<feature type="site" description="Important for substrate specificity" evidence="3">
    <location>
        <position position="15"/>
    </location>
</feature>
<gene>
    <name evidence="4" type="ORF">CLSPO_c30960</name>
</gene>
<sequence length="197" mass="21866">MISVENIILASASQRRQELLKRILENFQIIVSDFDESSIPFKDNISSYVMNLAEGKARSVSKKIMDQDNNLVIGCDTLVAFNNKILGKPKDKKDAFEMLQALSGNEHEVYSGLAILDVKSNKIIKDFVCTKVKFSKLTSLQIEKYVNTGDPMDKAGAYGIQGKAGVFVENINGCYYNVVGLPLNKLNSMLMEMGVNL</sequence>
<proteinExistence type="inferred from homology"/>
<evidence type="ECO:0000256" key="2">
    <source>
        <dbReference type="ARBA" id="ARBA00022801"/>
    </source>
</evidence>